<evidence type="ECO:0000313" key="2">
    <source>
        <dbReference type="Proteomes" id="UP000014725"/>
    </source>
</evidence>
<name>R9ZZZ9_9CAUD</name>
<gene>
    <name evidence="1" type="ORF">Phi14:2_gp031</name>
</gene>
<protein>
    <submittedName>
        <fullName evidence="1">Putative DNA polymerase</fullName>
    </submittedName>
</protein>
<proteinExistence type="predicted"/>
<reference evidence="1 2" key="1">
    <citation type="journal article" date="2013" name="Proc. Natl. Acad. Sci. U.S.A.">
        <title>Twelve previously unknown phage genera are ubiquitous in global oceans.</title>
        <authorList>
            <person name="Holmfeldt K."/>
            <person name="Solonenko N."/>
            <person name="Shah M."/>
            <person name="Corrier K."/>
            <person name="Riemann L."/>
            <person name="Verberkmoes N.C."/>
            <person name="Sullivan M.B."/>
        </authorList>
    </citation>
    <scope>NUCLEOTIDE SEQUENCE [LARGE SCALE GENOMIC DNA]</scope>
    <source>
        <strain evidence="1">Phi14:2</strain>
    </source>
</reference>
<accession>R9ZZZ9</accession>
<sequence length="252" mass="29718">MYRIHRSDMDLLNEACADVERIVDIPLETQICKKIIARDVNNYINIIDDKTIKYKGCFEINRDYHKNHSKRIIPLALANYYINNVPIEKTILNHFNTSEYNIPIDKKSHTNIPQDKDYYQSKGIYDFCIGSKMKGGNVLYERIITNTVLDKRLQKVNRYYISNSGNDFVKILPPLEKSYIPATELHRQNVDSSQLNIFDLVSDETLIEPKNRESSLEAGWKCTLFNDFKKQEKYDINYHYYINECKKIINKL</sequence>
<keyword evidence="2" id="KW-1185">Reference proteome</keyword>
<organism evidence="1 2">
    <name type="scientific">Cellulophaga phage phi14:2</name>
    <dbReference type="NCBI Taxonomy" id="1327990"/>
    <lineage>
        <taxon>Viruses</taxon>
        <taxon>Duplodnaviria</taxon>
        <taxon>Heunggongvirae</taxon>
        <taxon>Uroviricota</taxon>
        <taxon>Caudoviricetes</taxon>
        <taxon>Crassvirales</taxon>
        <taxon>Steigviridae</taxon>
        <taxon>Asinivirinae</taxon>
        <taxon>Akihdevirus</taxon>
        <taxon>Akihdevirus balticus</taxon>
    </lineage>
</organism>
<dbReference type="Proteomes" id="UP000014725">
    <property type="component" value="Segment"/>
</dbReference>
<reference evidence="2" key="2">
    <citation type="submission" date="2013-03" db="EMBL/GenBank/DDBJ databases">
        <title>The Cellulophaga phages: a novel, diverse, and globally ubiquitous model system.</title>
        <authorList>
            <person name="Holmfeldt K."/>
            <person name="Solonenko N."/>
            <person name="Shah M."/>
            <person name="Corrier K."/>
            <person name="Riemann L."/>
            <person name="VerBerkmoes N.C."/>
            <person name="Sullivan M.B."/>
        </authorList>
    </citation>
    <scope>NUCLEOTIDE SEQUENCE [LARGE SCALE GENOMIC DNA]</scope>
</reference>
<dbReference type="EMBL" id="KC821624">
    <property type="protein sequence ID" value="AGO48909.1"/>
    <property type="molecule type" value="Genomic_DNA"/>
</dbReference>
<evidence type="ECO:0000313" key="1">
    <source>
        <dbReference type="EMBL" id="AGO48909.1"/>
    </source>
</evidence>